<feature type="transmembrane region" description="Helical" evidence="1">
    <location>
        <begin position="30"/>
        <end position="48"/>
    </location>
</feature>
<sequence>MRVSDLVAIPIGVVLGVLGRLVLPGRQRIGVFVTFLIGVAAAVAGTWVAGRLSLGRWDVHWHRLSWNWVLLAIQVGFAAIGVGLATMVTHTAIADNDDRPRRRTRHGPRTSR</sequence>
<dbReference type="Proteomes" id="UP001501570">
    <property type="component" value="Unassembled WGS sequence"/>
</dbReference>
<keyword evidence="3" id="KW-1185">Reference proteome</keyword>
<comment type="caution">
    <text evidence="2">The sequence shown here is derived from an EMBL/GenBank/DDBJ whole genome shotgun (WGS) entry which is preliminary data.</text>
</comment>
<evidence type="ECO:0000313" key="3">
    <source>
        <dbReference type="Proteomes" id="UP001501570"/>
    </source>
</evidence>
<keyword evidence="1" id="KW-0812">Transmembrane</keyword>
<evidence type="ECO:0000256" key="1">
    <source>
        <dbReference type="SAM" id="Phobius"/>
    </source>
</evidence>
<organism evidence="2 3">
    <name type="scientific">Rugosimonospora acidiphila</name>
    <dbReference type="NCBI Taxonomy" id="556531"/>
    <lineage>
        <taxon>Bacteria</taxon>
        <taxon>Bacillati</taxon>
        <taxon>Actinomycetota</taxon>
        <taxon>Actinomycetes</taxon>
        <taxon>Micromonosporales</taxon>
        <taxon>Micromonosporaceae</taxon>
        <taxon>Rugosimonospora</taxon>
    </lineage>
</organism>
<reference evidence="3" key="1">
    <citation type="journal article" date="2019" name="Int. J. Syst. Evol. Microbiol.">
        <title>The Global Catalogue of Microorganisms (GCM) 10K type strain sequencing project: providing services to taxonomists for standard genome sequencing and annotation.</title>
        <authorList>
            <consortium name="The Broad Institute Genomics Platform"/>
            <consortium name="The Broad Institute Genome Sequencing Center for Infectious Disease"/>
            <person name="Wu L."/>
            <person name="Ma J."/>
        </authorList>
    </citation>
    <scope>NUCLEOTIDE SEQUENCE [LARGE SCALE GENOMIC DNA]</scope>
    <source>
        <strain evidence="3">JCM 18304</strain>
    </source>
</reference>
<dbReference type="EMBL" id="BAABJQ010000030">
    <property type="protein sequence ID" value="GAA5197695.1"/>
    <property type="molecule type" value="Genomic_DNA"/>
</dbReference>
<evidence type="ECO:0000313" key="2">
    <source>
        <dbReference type="EMBL" id="GAA5197695.1"/>
    </source>
</evidence>
<evidence type="ECO:0008006" key="4">
    <source>
        <dbReference type="Google" id="ProtNLM"/>
    </source>
</evidence>
<protein>
    <recommendedName>
        <fullName evidence="4">GlsB/YeaQ/YmgE family stress response membrane protein</fullName>
    </recommendedName>
</protein>
<accession>A0ABP9SL08</accession>
<keyword evidence="1" id="KW-1133">Transmembrane helix</keyword>
<dbReference type="RefSeq" id="WP_345636978.1">
    <property type="nucleotide sequence ID" value="NZ_BAABJQ010000030.1"/>
</dbReference>
<feature type="transmembrane region" description="Helical" evidence="1">
    <location>
        <begin position="68"/>
        <end position="93"/>
    </location>
</feature>
<keyword evidence="1" id="KW-0472">Membrane</keyword>
<proteinExistence type="predicted"/>
<gene>
    <name evidence="2" type="ORF">GCM10023322_69510</name>
</gene>
<feature type="transmembrane region" description="Helical" evidence="1">
    <location>
        <begin position="6"/>
        <end position="23"/>
    </location>
</feature>
<name>A0ABP9SL08_9ACTN</name>